<dbReference type="AlphaFoldDB" id="A0A1E3SK08"/>
<gene>
    <name evidence="2" type="ORF">BST27_22975</name>
</gene>
<evidence type="ECO:0000313" key="3">
    <source>
        <dbReference type="Proteomes" id="UP000192739"/>
    </source>
</evidence>
<accession>A0A1E3SK08</accession>
<dbReference type="GO" id="GO:0016491">
    <property type="term" value="F:oxidoreductase activity"/>
    <property type="evidence" value="ECO:0007669"/>
    <property type="project" value="InterPro"/>
</dbReference>
<dbReference type="STRING" id="28445.BHQ20_04345"/>
<dbReference type="PANTHER" id="PTHR36151">
    <property type="entry name" value="BLR2777 PROTEIN"/>
    <property type="match status" value="1"/>
</dbReference>
<reference evidence="2 3" key="1">
    <citation type="submission" date="2017-02" db="EMBL/GenBank/DDBJ databases">
        <title>The new phylogeny of genus Mycobacterium.</title>
        <authorList>
            <person name="Tortoli E."/>
            <person name="Trovato A."/>
            <person name="Cirillo D.M."/>
        </authorList>
    </citation>
    <scope>NUCLEOTIDE SEQUENCE [LARGE SCALE GENOMIC DNA]</scope>
    <source>
        <strain evidence="2 3">DSM 44049</strain>
    </source>
</reference>
<dbReference type="Proteomes" id="UP000192739">
    <property type="component" value="Unassembled WGS sequence"/>
</dbReference>
<name>A0A1E3SK08_MYCIE</name>
<evidence type="ECO:0000313" key="2">
    <source>
        <dbReference type="EMBL" id="ORA97186.1"/>
    </source>
</evidence>
<proteinExistence type="predicted"/>
<dbReference type="Pfam" id="PF09995">
    <property type="entry name" value="MPAB_Lcp_cat"/>
    <property type="match status" value="1"/>
</dbReference>
<evidence type="ECO:0000259" key="1">
    <source>
        <dbReference type="Pfam" id="PF09995"/>
    </source>
</evidence>
<feature type="domain" description="ER-bound oxygenase mpaB/mpaB'/Rubber oxygenase catalytic" evidence="1">
    <location>
        <begin position="35"/>
        <end position="266"/>
    </location>
</feature>
<organism evidence="2 3">
    <name type="scientific">Mycobacterium intermedium</name>
    <dbReference type="NCBI Taxonomy" id="28445"/>
    <lineage>
        <taxon>Bacteria</taxon>
        <taxon>Bacillati</taxon>
        <taxon>Actinomycetota</taxon>
        <taxon>Actinomycetes</taxon>
        <taxon>Mycobacteriales</taxon>
        <taxon>Mycobacteriaceae</taxon>
        <taxon>Mycobacterium</taxon>
        <taxon>Mycobacterium simiae complex</taxon>
    </lineage>
</organism>
<dbReference type="PANTHER" id="PTHR36151:SF3">
    <property type="entry name" value="ER-BOUND OXYGENASE MPAB_MPAB'_RUBBER OXYGENASE CATALYTIC DOMAIN-CONTAINING PROTEIN"/>
    <property type="match status" value="1"/>
</dbReference>
<dbReference type="EMBL" id="MVHT01000079">
    <property type="protein sequence ID" value="ORA97186.1"/>
    <property type="molecule type" value="Genomic_DNA"/>
</dbReference>
<comment type="caution">
    <text evidence="2">The sequence shown here is derived from an EMBL/GenBank/DDBJ whole genome shotgun (WGS) entry which is preliminary data.</text>
</comment>
<dbReference type="InterPro" id="IPR018713">
    <property type="entry name" value="MPAB/Lcp_cat_dom"/>
</dbReference>
<keyword evidence="3" id="KW-1185">Reference proteome</keyword>
<protein>
    <recommendedName>
        <fullName evidence="1">ER-bound oxygenase mpaB/mpaB'/Rubber oxygenase catalytic domain-containing protein</fullName>
    </recommendedName>
</protein>
<sequence>MDRVFEPVRREFFKGVRFDEPAGDPGWYGPGSAVWYVHSHLSTFQIGLAAAAMMETLHPSMAWMGYQHTRAIERSADGVPTGNFDEKGMSSRTGHSVAFFLGVAMGPTPVAEQVCRTVRAMHDKIEGVRPDGHPYRANDPELLTWNYATQAWGLAAAHTAYHPRPLQGERLEQFFAEYARMGEALGGVNVPKTQAGVMQVLEDSVPHLGVTLPTVGFLNPLAPWRYPVYQRPLYSLIHWAVQDLHPRWAQQLMNTPQFTPVGRFARRKAVKALLNSLGGGAIREVRQARARAAARVSLVGA</sequence>